<dbReference type="PATRIC" id="fig|2198.3.peg.1016"/>
<comment type="caution">
    <text evidence="1">The sequence shown here is derived from an EMBL/GenBank/DDBJ whole genome shotgun (WGS) entry which is preliminary data.</text>
</comment>
<evidence type="ECO:0000313" key="1">
    <source>
        <dbReference type="EMBL" id="KUL01158.1"/>
    </source>
</evidence>
<protein>
    <submittedName>
        <fullName evidence="1">Uncharacterized protein</fullName>
    </submittedName>
</protein>
<dbReference type="AlphaFoldDB" id="A0A117MFG0"/>
<gene>
    <name evidence="1" type="ORF">XE10_1141</name>
</gene>
<dbReference type="Proteomes" id="UP000054598">
    <property type="component" value="Unassembled WGS sequence"/>
</dbReference>
<feature type="non-terminal residue" evidence="1">
    <location>
        <position position="71"/>
    </location>
</feature>
<dbReference type="EMBL" id="LGHE01000120">
    <property type="protein sequence ID" value="KUL01158.1"/>
    <property type="molecule type" value="Genomic_DNA"/>
</dbReference>
<accession>A0A117MFG0</accession>
<sequence>MPSLRMDGGVLVFQNVYPDPQGKGCRGAFTARACTPGPDGEREAEIMRALQVVRRIPGGKGRYDSTCVNYP</sequence>
<proteinExistence type="predicted"/>
<name>A0A117MFG0_9EURY</name>
<evidence type="ECO:0000313" key="2">
    <source>
        <dbReference type="Proteomes" id="UP000054598"/>
    </source>
</evidence>
<reference evidence="2" key="1">
    <citation type="journal article" date="2015" name="MBio">
        <title>Genome-Resolved Metagenomic Analysis Reveals Roles for Candidate Phyla and Other Microbial Community Members in Biogeochemical Transformations in Oil Reservoirs.</title>
        <authorList>
            <person name="Hu P."/>
            <person name="Tom L."/>
            <person name="Singh A."/>
            <person name="Thomas B.C."/>
            <person name="Baker B.J."/>
            <person name="Piceno Y.M."/>
            <person name="Andersen G.L."/>
            <person name="Banfield J.F."/>
        </authorList>
    </citation>
    <scope>NUCLEOTIDE SEQUENCE [LARGE SCALE GENOMIC DNA]</scope>
</reference>
<organism evidence="1 2">
    <name type="scientific">Methanoculleus marisnigri</name>
    <dbReference type="NCBI Taxonomy" id="2198"/>
    <lineage>
        <taxon>Archaea</taxon>
        <taxon>Methanobacteriati</taxon>
        <taxon>Methanobacteriota</taxon>
        <taxon>Stenosarchaea group</taxon>
        <taxon>Methanomicrobia</taxon>
        <taxon>Methanomicrobiales</taxon>
        <taxon>Methanomicrobiaceae</taxon>
        <taxon>Methanoculleus</taxon>
    </lineage>
</organism>